<dbReference type="EMBL" id="DS995735">
    <property type="protein sequence ID" value="EGE04769.1"/>
    <property type="molecule type" value="Genomic_DNA"/>
</dbReference>
<gene>
    <name evidence="1" type="ORF">TEQG_03942</name>
</gene>
<name>F2PSJ0_TRIEC</name>
<dbReference type="VEuPathDB" id="FungiDB:TEQG_03942"/>
<organism evidence="1 2">
    <name type="scientific">Trichophyton equinum (strain ATCC MYA-4606 / CBS 127.97)</name>
    <name type="common">Horse ringworm fungus</name>
    <dbReference type="NCBI Taxonomy" id="559882"/>
    <lineage>
        <taxon>Eukaryota</taxon>
        <taxon>Fungi</taxon>
        <taxon>Dikarya</taxon>
        <taxon>Ascomycota</taxon>
        <taxon>Pezizomycotina</taxon>
        <taxon>Eurotiomycetes</taxon>
        <taxon>Eurotiomycetidae</taxon>
        <taxon>Onygenales</taxon>
        <taxon>Arthrodermataceae</taxon>
        <taxon>Trichophyton</taxon>
    </lineage>
</organism>
<dbReference type="Proteomes" id="UP000009169">
    <property type="component" value="Unassembled WGS sequence"/>
</dbReference>
<protein>
    <submittedName>
        <fullName evidence="1">Uncharacterized protein</fullName>
    </submittedName>
</protein>
<proteinExistence type="predicted"/>
<evidence type="ECO:0000313" key="2">
    <source>
        <dbReference type="Proteomes" id="UP000009169"/>
    </source>
</evidence>
<accession>F2PSJ0</accession>
<dbReference type="HOGENOM" id="CLU_2185787_0_0_1"/>
<sequence length="109" mass="11582">MGWLATVKNILIVGKCTETMKVELDFNGDGPQALFFSWSKIATSSCLSSSILIQPRFNDAARGSAVNLLQPSRIKIGVCIAQVWRGYGEGSGACEQARLEVGFAVSGGV</sequence>
<keyword evidence="2" id="KW-1185">Reference proteome</keyword>
<reference evidence="2" key="1">
    <citation type="journal article" date="2012" name="MBio">
        <title>Comparative genome analysis of Trichophyton rubrum and related dermatophytes reveals candidate genes involved in infection.</title>
        <authorList>
            <person name="Martinez D.A."/>
            <person name="Oliver B.G."/>
            <person name="Graeser Y."/>
            <person name="Goldberg J.M."/>
            <person name="Li W."/>
            <person name="Martinez-Rossi N.M."/>
            <person name="Monod M."/>
            <person name="Shelest E."/>
            <person name="Barton R.C."/>
            <person name="Birch E."/>
            <person name="Brakhage A.A."/>
            <person name="Chen Z."/>
            <person name="Gurr S.J."/>
            <person name="Heiman D."/>
            <person name="Heitman J."/>
            <person name="Kosti I."/>
            <person name="Rossi A."/>
            <person name="Saif S."/>
            <person name="Samalova M."/>
            <person name="Saunders C.W."/>
            <person name="Shea T."/>
            <person name="Summerbell R.C."/>
            <person name="Xu J."/>
            <person name="Young S."/>
            <person name="Zeng Q."/>
            <person name="Birren B.W."/>
            <person name="Cuomo C.A."/>
            <person name="White T.C."/>
        </authorList>
    </citation>
    <scope>NUCLEOTIDE SEQUENCE [LARGE SCALE GENOMIC DNA]</scope>
    <source>
        <strain evidence="2">ATCC MYA-4606 / CBS 127.97</strain>
    </source>
</reference>
<dbReference type="AlphaFoldDB" id="F2PSJ0"/>
<evidence type="ECO:0000313" key="1">
    <source>
        <dbReference type="EMBL" id="EGE04769.1"/>
    </source>
</evidence>